<dbReference type="AlphaFoldDB" id="A0A934NAI0"/>
<dbReference type="SUPFAM" id="SSF55729">
    <property type="entry name" value="Acyl-CoA N-acyltransferases (Nat)"/>
    <property type="match status" value="1"/>
</dbReference>
<dbReference type="InterPro" id="IPR000182">
    <property type="entry name" value="GNAT_dom"/>
</dbReference>
<evidence type="ECO:0000313" key="2">
    <source>
        <dbReference type="EMBL" id="MBJ7610177.1"/>
    </source>
</evidence>
<protein>
    <submittedName>
        <fullName evidence="2">GNAT family N-acetyltransferase</fullName>
    </submittedName>
</protein>
<evidence type="ECO:0000259" key="1">
    <source>
        <dbReference type="PROSITE" id="PS51186"/>
    </source>
</evidence>
<dbReference type="InterPro" id="IPR016181">
    <property type="entry name" value="Acyl_CoA_acyltransferase"/>
</dbReference>
<dbReference type="Gene3D" id="3.40.630.30">
    <property type="match status" value="1"/>
</dbReference>
<proteinExistence type="predicted"/>
<dbReference type="PROSITE" id="PS51186">
    <property type="entry name" value="GNAT"/>
    <property type="match status" value="1"/>
</dbReference>
<organism evidence="2 3">
    <name type="scientific">Candidatus Amunia macphersoniae</name>
    <dbReference type="NCBI Taxonomy" id="3127014"/>
    <lineage>
        <taxon>Bacteria</taxon>
        <taxon>Bacillati</taxon>
        <taxon>Candidatus Dormiibacterota</taxon>
        <taxon>Candidatus Dormibacteria</taxon>
        <taxon>Candidatus Aeolococcales</taxon>
        <taxon>Candidatus Aeolococcaceae</taxon>
        <taxon>Candidatus Amunia</taxon>
    </lineage>
</organism>
<gene>
    <name evidence="2" type="ORF">JF887_12210</name>
</gene>
<accession>A0A934NAI0</accession>
<dbReference type="GO" id="GO:0016747">
    <property type="term" value="F:acyltransferase activity, transferring groups other than amino-acyl groups"/>
    <property type="evidence" value="ECO:0007669"/>
    <property type="project" value="InterPro"/>
</dbReference>
<dbReference type="Pfam" id="PF13302">
    <property type="entry name" value="Acetyltransf_3"/>
    <property type="match status" value="1"/>
</dbReference>
<dbReference type="Proteomes" id="UP000614410">
    <property type="component" value="Unassembled WGS sequence"/>
</dbReference>
<feature type="domain" description="N-acetyltransferase" evidence="1">
    <location>
        <begin position="1"/>
        <end position="147"/>
    </location>
</feature>
<reference evidence="2 3" key="1">
    <citation type="submission" date="2020-10" db="EMBL/GenBank/DDBJ databases">
        <title>Ca. Dormibacterota MAGs.</title>
        <authorList>
            <person name="Montgomery K."/>
        </authorList>
    </citation>
    <scope>NUCLEOTIDE SEQUENCE [LARGE SCALE GENOMIC DNA]</scope>
    <source>
        <strain evidence="2">Mitchell_Peninsula_5</strain>
    </source>
</reference>
<sequence>MTLFDDPEIAYRLPVASLFDAAAARDFIERAQQARVAGRRLQLAITADGREPQGEVMLNLESGSVGYMVGRAYRRRGVAARALGLITRHAHGLGFDAVTVEAELDNLASIDVARRAGFQLTERAPAMVEDKGRRYALHAWVHRMDRP</sequence>
<comment type="caution">
    <text evidence="2">The sequence shown here is derived from an EMBL/GenBank/DDBJ whole genome shotgun (WGS) entry which is preliminary data.</text>
</comment>
<name>A0A934NAI0_9BACT</name>
<evidence type="ECO:0000313" key="3">
    <source>
        <dbReference type="Proteomes" id="UP000614410"/>
    </source>
</evidence>
<dbReference type="EMBL" id="JAEKNN010000058">
    <property type="protein sequence ID" value="MBJ7610177.1"/>
    <property type="molecule type" value="Genomic_DNA"/>
</dbReference>